<evidence type="ECO:0000259" key="4">
    <source>
        <dbReference type="PROSITE" id="PS01124"/>
    </source>
</evidence>
<dbReference type="EMBL" id="FUYX01000003">
    <property type="protein sequence ID" value="SKB62841.1"/>
    <property type="molecule type" value="Genomic_DNA"/>
</dbReference>
<name>A0A0Q3KG09_9HYPH</name>
<evidence type="ECO:0000313" key="5">
    <source>
        <dbReference type="EMBL" id="KQK28739.1"/>
    </source>
</evidence>
<dbReference type="EMBL" id="LMAR01000061">
    <property type="protein sequence ID" value="KQK28739.1"/>
    <property type="molecule type" value="Genomic_DNA"/>
</dbReference>
<dbReference type="PANTHER" id="PTHR46796">
    <property type="entry name" value="HTH-TYPE TRANSCRIPTIONAL ACTIVATOR RHAS-RELATED"/>
    <property type="match status" value="1"/>
</dbReference>
<evidence type="ECO:0000313" key="8">
    <source>
        <dbReference type="Proteomes" id="UP000190130"/>
    </source>
</evidence>
<dbReference type="PANTHER" id="PTHR46796:SF6">
    <property type="entry name" value="ARAC SUBFAMILY"/>
    <property type="match status" value="1"/>
</dbReference>
<evidence type="ECO:0000256" key="3">
    <source>
        <dbReference type="ARBA" id="ARBA00023163"/>
    </source>
</evidence>
<dbReference type="GO" id="GO:0043565">
    <property type="term" value="F:sequence-specific DNA binding"/>
    <property type="evidence" value="ECO:0007669"/>
    <property type="project" value="InterPro"/>
</dbReference>
<keyword evidence="2 6" id="KW-0238">DNA-binding</keyword>
<proteinExistence type="predicted"/>
<keyword evidence="1" id="KW-0805">Transcription regulation</keyword>
<dbReference type="Pfam" id="PF12833">
    <property type="entry name" value="HTH_18"/>
    <property type="match status" value="1"/>
</dbReference>
<dbReference type="Gene3D" id="1.10.10.60">
    <property type="entry name" value="Homeodomain-like"/>
    <property type="match status" value="1"/>
</dbReference>
<dbReference type="RefSeq" id="WP_055729969.1">
    <property type="nucleotide sequence ID" value="NZ_FUYX01000003.1"/>
</dbReference>
<gene>
    <name evidence="5" type="ORF">ARD30_20850</name>
    <name evidence="6" type="ORF">SAMN05660750_01646</name>
</gene>
<dbReference type="Proteomes" id="UP000190130">
    <property type="component" value="Unassembled WGS sequence"/>
</dbReference>
<evidence type="ECO:0000313" key="6">
    <source>
        <dbReference type="EMBL" id="SKB62841.1"/>
    </source>
</evidence>
<dbReference type="InterPro" id="IPR018060">
    <property type="entry name" value="HTH_AraC"/>
</dbReference>
<dbReference type="InterPro" id="IPR020449">
    <property type="entry name" value="Tscrpt_reg_AraC-type_HTH"/>
</dbReference>
<dbReference type="InterPro" id="IPR009057">
    <property type="entry name" value="Homeodomain-like_sf"/>
</dbReference>
<feature type="domain" description="HTH araC/xylS-type" evidence="4">
    <location>
        <begin position="212"/>
        <end position="313"/>
    </location>
</feature>
<dbReference type="PRINTS" id="PR00032">
    <property type="entry name" value="HTHARAC"/>
</dbReference>
<dbReference type="SUPFAM" id="SSF46689">
    <property type="entry name" value="Homeodomain-like"/>
    <property type="match status" value="1"/>
</dbReference>
<dbReference type="InterPro" id="IPR050204">
    <property type="entry name" value="AraC_XylS_family_regulators"/>
</dbReference>
<reference evidence="5 7" key="1">
    <citation type="submission" date="2015-10" db="EMBL/GenBank/DDBJ databases">
        <title>Draft genome of Bosea thiooxidans.</title>
        <authorList>
            <person name="Wang X."/>
        </authorList>
    </citation>
    <scope>NUCLEOTIDE SEQUENCE [LARGE SCALE GENOMIC DNA]</scope>
    <source>
        <strain evidence="5 7">CGMCC 9174</strain>
    </source>
</reference>
<dbReference type="Proteomes" id="UP000051562">
    <property type="component" value="Unassembled WGS sequence"/>
</dbReference>
<dbReference type="PROSITE" id="PS01124">
    <property type="entry name" value="HTH_ARAC_FAMILY_2"/>
    <property type="match status" value="1"/>
</dbReference>
<keyword evidence="7" id="KW-1185">Reference proteome</keyword>
<sequence length="316" mass="35417">MQRLTTEDIPRGERMAFVHDFIGRHIGGLQFAPRDHDQVRIDLEALLLPGGLTVGRGRFSPLHGARTRDLLRDGREHYLLTIHHEDYEVSADGRAPIKVAAGDVTLMNEAVCSEFWFGRPMFVDAVALDRRLLAKLAPRLGTEAVHVLPGMGADMRLLTSYVDAVRASPPESDKARDLASRHIYDLTALVLDGIVRGGAERNERSIGAARLKLAQKDVLERLADHGLQIDAVARRQGVTARYIQRLFESEGTTFSDFVRERRLELAFQYLQDRDRASRTITAIAYDAGFSDISSFNRAFRRRFGATPSEVRANNLI</sequence>
<dbReference type="GO" id="GO:0003700">
    <property type="term" value="F:DNA-binding transcription factor activity"/>
    <property type="evidence" value="ECO:0007669"/>
    <property type="project" value="InterPro"/>
</dbReference>
<evidence type="ECO:0000313" key="7">
    <source>
        <dbReference type="Proteomes" id="UP000051562"/>
    </source>
</evidence>
<dbReference type="SMART" id="SM00342">
    <property type="entry name" value="HTH_ARAC"/>
    <property type="match status" value="1"/>
</dbReference>
<protein>
    <submittedName>
        <fullName evidence="6">AraC-type DNA-binding protein</fullName>
    </submittedName>
</protein>
<evidence type="ECO:0000256" key="1">
    <source>
        <dbReference type="ARBA" id="ARBA00023015"/>
    </source>
</evidence>
<dbReference type="AlphaFoldDB" id="A0A0Q3KG09"/>
<keyword evidence="3" id="KW-0804">Transcription</keyword>
<organism evidence="5 7">
    <name type="scientific">Bosea thiooxidans</name>
    <dbReference type="NCBI Taxonomy" id="53254"/>
    <lineage>
        <taxon>Bacteria</taxon>
        <taxon>Pseudomonadati</taxon>
        <taxon>Pseudomonadota</taxon>
        <taxon>Alphaproteobacteria</taxon>
        <taxon>Hyphomicrobiales</taxon>
        <taxon>Boseaceae</taxon>
        <taxon>Bosea</taxon>
    </lineage>
</organism>
<dbReference type="OrthoDB" id="4601794at2"/>
<evidence type="ECO:0000256" key="2">
    <source>
        <dbReference type="ARBA" id="ARBA00023125"/>
    </source>
</evidence>
<accession>A0A0Q3KG09</accession>
<dbReference type="STRING" id="53254.SAMN05660750_01646"/>
<reference evidence="6 8" key="2">
    <citation type="submission" date="2017-02" db="EMBL/GenBank/DDBJ databases">
        <authorList>
            <person name="Peterson S.W."/>
        </authorList>
    </citation>
    <scope>NUCLEOTIDE SEQUENCE [LARGE SCALE GENOMIC DNA]</scope>
    <source>
        <strain evidence="6 8">DSM 9653</strain>
    </source>
</reference>